<evidence type="ECO:0000313" key="1">
    <source>
        <dbReference type="EMBL" id="KAJ8110774.1"/>
    </source>
</evidence>
<comment type="caution">
    <text evidence="1">The sequence shown here is derived from an EMBL/GenBank/DDBJ whole genome shotgun (WGS) entry which is preliminary data.</text>
</comment>
<name>A0ACC2I6I5_9PLEO</name>
<proteinExistence type="predicted"/>
<dbReference type="Proteomes" id="UP001153331">
    <property type="component" value="Unassembled WGS sequence"/>
</dbReference>
<reference evidence="1" key="1">
    <citation type="submission" date="2022-11" db="EMBL/GenBank/DDBJ databases">
        <title>Genome Sequence of Boeremia exigua.</title>
        <authorList>
            <person name="Buettner E."/>
        </authorList>
    </citation>
    <scope>NUCLEOTIDE SEQUENCE</scope>
    <source>
        <strain evidence="1">CU02</strain>
    </source>
</reference>
<keyword evidence="2" id="KW-1185">Reference proteome</keyword>
<accession>A0ACC2I6I5</accession>
<dbReference type="EMBL" id="JAPHNI010000467">
    <property type="protein sequence ID" value="KAJ8110774.1"/>
    <property type="molecule type" value="Genomic_DNA"/>
</dbReference>
<organism evidence="1 2">
    <name type="scientific">Boeremia exigua</name>
    <dbReference type="NCBI Taxonomy" id="749465"/>
    <lineage>
        <taxon>Eukaryota</taxon>
        <taxon>Fungi</taxon>
        <taxon>Dikarya</taxon>
        <taxon>Ascomycota</taxon>
        <taxon>Pezizomycotina</taxon>
        <taxon>Dothideomycetes</taxon>
        <taxon>Pleosporomycetidae</taxon>
        <taxon>Pleosporales</taxon>
        <taxon>Pleosporineae</taxon>
        <taxon>Didymellaceae</taxon>
        <taxon>Boeremia</taxon>
    </lineage>
</organism>
<sequence>MPDSLDELIFHLACKTPLPCSRTTGPSETRAFTAEPYTCAQASIEERTGTSSFPPLYTSTISKKRTRKPEFGIFIDSAVANTVPSPSPKKLKPNERLALAVKITSVNATPTPSPCEPDTPFPFSPADPLWENTENYDTRPCLLTPPPTPGRSPPAPSRSPPNTPQHPTTPSRRSSRKNQLRRDFQTKPLPPPLDMILYNTLELDDWRVTEEEIKAAYKKVARDNHPDKVAKEQRDDATQLMQTMNAAKEVLLDSKRRRAYHKTGKLPWRALVGRKSFDSFDTCHPNEEDNERDA</sequence>
<protein>
    <submittedName>
        <fullName evidence="1">Uncharacterized protein</fullName>
    </submittedName>
</protein>
<gene>
    <name evidence="1" type="ORF">OPT61_g6463</name>
</gene>
<evidence type="ECO:0000313" key="2">
    <source>
        <dbReference type="Proteomes" id="UP001153331"/>
    </source>
</evidence>